<protein>
    <recommendedName>
        <fullName evidence="2">histidine kinase</fullName>
        <ecNumber evidence="2">2.7.13.3</ecNumber>
    </recommendedName>
</protein>
<gene>
    <name evidence="8" type="ORF">AAG747_16135</name>
</gene>
<keyword evidence="6" id="KW-0472">Membrane</keyword>
<dbReference type="InterPro" id="IPR005467">
    <property type="entry name" value="His_kinase_dom"/>
</dbReference>
<evidence type="ECO:0000256" key="6">
    <source>
        <dbReference type="SAM" id="Phobius"/>
    </source>
</evidence>
<keyword evidence="5" id="KW-0418">Kinase</keyword>
<name>A0AAW9SDL3_9BACT</name>
<dbReference type="EC" id="2.7.13.3" evidence="2"/>
<dbReference type="InterPro" id="IPR036890">
    <property type="entry name" value="HATPase_C_sf"/>
</dbReference>
<dbReference type="Pfam" id="PF00512">
    <property type="entry name" value="HisKA"/>
    <property type="match status" value="1"/>
</dbReference>
<dbReference type="Gene3D" id="3.30.565.10">
    <property type="entry name" value="Histidine kinase-like ATPase, C-terminal domain"/>
    <property type="match status" value="1"/>
</dbReference>
<feature type="transmembrane region" description="Helical" evidence="6">
    <location>
        <begin position="82"/>
        <end position="100"/>
    </location>
</feature>
<dbReference type="PROSITE" id="PS50109">
    <property type="entry name" value="HIS_KIN"/>
    <property type="match status" value="1"/>
</dbReference>
<feature type="transmembrane region" description="Helical" evidence="6">
    <location>
        <begin position="12"/>
        <end position="36"/>
    </location>
</feature>
<feature type="transmembrane region" description="Helical" evidence="6">
    <location>
        <begin position="190"/>
        <end position="210"/>
    </location>
</feature>
<evidence type="ECO:0000259" key="7">
    <source>
        <dbReference type="PROSITE" id="PS50109"/>
    </source>
</evidence>
<accession>A0AAW9SDL3</accession>
<dbReference type="GO" id="GO:0030295">
    <property type="term" value="F:protein kinase activator activity"/>
    <property type="evidence" value="ECO:0007669"/>
    <property type="project" value="TreeGrafter"/>
</dbReference>
<sequence length="553" mass="61937">MKPLASKAQKQFFISAYIFVYIVITIAIAVLGGWFFSIDFLKRIIPGVVAMNPLTALLFVFSGMAFLFIATPKKPYKQLGKFLAILTALLGGVKLLEYGLEVQNGIDTILFKSELIIDQKKNLSNSLAINTAACFVLLGTSLYLMDKHTVSGKRIADYLATTILLISLLSIIGYLYVVDVFYAFLKKIPMAFHTSLSFFLIGQAIIYRYPNQGIMRHITSHRAGGVVARKILVAVILIPIMLGGSLLLLEWRKLFGSDFSAAIYTLGIIVLFFVICMPIIRSLNEADAAREKAEAKLLQTIEDLKTRTTQLETSNKELESFSYSISHDLRAPLRAVDGYAQILLHDYPLDEEAQKLLYIISHNGKKMGILIDSLLSFVEIAKKGIDKKCIHMQQLVTRVVERTIDSMENTPLVTIESLPPAYGDQNLILQLLEKLISNAIKYSSKKTTPQIRIGAFTQANKTVYYIKDNGDGFDMRHYDKLFMVFHRLHHQDEFDGVGIGLAIAQKIIKIHNGEIWAEATKGEGAVFYFSLDNYPQAATQKPLQELSEPLSDK</sequence>
<dbReference type="GO" id="GO:0005524">
    <property type="term" value="F:ATP binding"/>
    <property type="evidence" value="ECO:0007669"/>
    <property type="project" value="UniProtKB-KW"/>
</dbReference>
<dbReference type="GO" id="GO:0000156">
    <property type="term" value="F:phosphorelay response regulator activity"/>
    <property type="evidence" value="ECO:0007669"/>
    <property type="project" value="TreeGrafter"/>
</dbReference>
<dbReference type="Pfam" id="PF02518">
    <property type="entry name" value="HATPase_c"/>
    <property type="match status" value="1"/>
</dbReference>
<keyword evidence="6" id="KW-1133">Transmembrane helix</keyword>
<dbReference type="AlphaFoldDB" id="A0AAW9SDL3"/>
<dbReference type="FunFam" id="3.30.565.10:FF:000006">
    <property type="entry name" value="Sensor histidine kinase WalK"/>
    <property type="match status" value="1"/>
</dbReference>
<dbReference type="Proteomes" id="UP001403385">
    <property type="component" value="Unassembled WGS sequence"/>
</dbReference>
<comment type="catalytic activity">
    <reaction evidence="1">
        <text>ATP + protein L-histidine = ADP + protein N-phospho-L-histidine.</text>
        <dbReference type="EC" id="2.7.13.3"/>
    </reaction>
</comment>
<keyword evidence="8" id="KW-0547">Nucleotide-binding</keyword>
<dbReference type="SMART" id="SM00388">
    <property type="entry name" value="HisKA"/>
    <property type="match status" value="1"/>
</dbReference>
<dbReference type="RefSeq" id="WP_346822232.1">
    <property type="nucleotide sequence ID" value="NZ_JBDKWZ010000009.1"/>
</dbReference>
<dbReference type="PRINTS" id="PR00344">
    <property type="entry name" value="BCTRLSENSOR"/>
</dbReference>
<dbReference type="InterPro" id="IPR003594">
    <property type="entry name" value="HATPase_dom"/>
</dbReference>
<evidence type="ECO:0000256" key="4">
    <source>
        <dbReference type="ARBA" id="ARBA00022679"/>
    </source>
</evidence>
<dbReference type="EMBL" id="JBDKWZ010000009">
    <property type="protein sequence ID" value="MEN7549453.1"/>
    <property type="molecule type" value="Genomic_DNA"/>
</dbReference>
<feature type="domain" description="Histidine kinase" evidence="7">
    <location>
        <begin position="324"/>
        <end position="535"/>
    </location>
</feature>
<proteinExistence type="predicted"/>
<keyword evidence="9" id="KW-1185">Reference proteome</keyword>
<dbReference type="InterPro" id="IPR036097">
    <property type="entry name" value="HisK_dim/P_sf"/>
</dbReference>
<dbReference type="SMART" id="SM00387">
    <property type="entry name" value="HATPase_c"/>
    <property type="match status" value="1"/>
</dbReference>
<dbReference type="InterPro" id="IPR003661">
    <property type="entry name" value="HisK_dim/P_dom"/>
</dbReference>
<keyword evidence="8" id="KW-0067">ATP-binding</keyword>
<dbReference type="InterPro" id="IPR050351">
    <property type="entry name" value="BphY/WalK/GraS-like"/>
</dbReference>
<feature type="transmembrane region" description="Helical" evidence="6">
    <location>
        <begin position="48"/>
        <end position="70"/>
    </location>
</feature>
<feature type="transmembrane region" description="Helical" evidence="6">
    <location>
        <begin position="157"/>
        <end position="178"/>
    </location>
</feature>
<evidence type="ECO:0000313" key="9">
    <source>
        <dbReference type="Proteomes" id="UP001403385"/>
    </source>
</evidence>
<organism evidence="8 9">
    <name type="scientific">Rapidithrix thailandica</name>
    <dbReference type="NCBI Taxonomy" id="413964"/>
    <lineage>
        <taxon>Bacteria</taxon>
        <taxon>Pseudomonadati</taxon>
        <taxon>Bacteroidota</taxon>
        <taxon>Cytophagia</taxon>
        <taxon>Cytophagales</taxon>
        <taxon>Flammeovirgaceae</taxon>
        <taxon>Rapidithrix</taxon>
    </lineage>
</organism>
<dbReference type="PANTHER" id="PTHR42878">
    <property type="entry name" value="TWO-COMPONENT HISTIDINE KINASE"/>
    <property type="match status" value="1"/>
</dbReference>
<dbReference type="InterPro" id="IPR004358">
    <property type="entry name" value="Sig_transdc_His_kin-like_C"/>
</dbReference>
<dbReference type="GO" id="GO:0000155">
    <property type="term" value="F:phosphorelay sensor kinase activity"/>
    <property type="evidence" value="ECO:0007669"/>
    <property type="project" value="InterPro"/>
</dbReference>
<reference evidence="8 9" key="1">
    <citation type="submission" date="2024-04" db="EMBL/GenBank/DDBJ databases">
        <title>Novel genus in family Flammeovirgaceae.</title>
        <authorList>
            <person name="Nguyen T.H."/>
            <person name="Vuong T.Q."/>
            <person name="Le H."/>
            <person name="Kim S.-G."/>
        </authorList>
    </citation>
    <scope>NUCLEOTIDE SEQUENCE [LARGE SCALE GENOMIC DNA]</scope>
    <source>
        <strain evidence="8 9">JCM 23209</strain>
    </source>
</reference>
<dbReference type="PANTHER" id="PTHR42878:SF15">
    <property type="entry name" value="BACTERIOPHYTOCHROME"/>
    <property type="match status" value="1"/>
</dbReference>
<keyword evidence="6" id="KW-0812">Transmembrane</keyword>
<dbReference type="CDD" id="cd00082">
    <property type="entry name" value="HisKA"/>
    <property type="match status" value="1"/>
</dbReference>
<evidence type="ECO:0000256" key="2">
    <source>
        <dbReference type="ARBA" id="ARBA00012438"/>
    </source>
</evidence>
<evidence type="ECO:0000313" key="8">
    <source>
        <dbReference type="EMBL" id="MEN7549453.1"/>
    </source>
</evidence>
<dbReference type="SUPFAM" id="SSF55874">
    <property type="entry name" value="ATPase domain of HSP90 chaperone/DNA topoisomerase II/histidine kinase"/>
    <property type="match status" value="1"/>
</dbReference>
<keyword evidence="4" id="KW-0808">Transferase</keyword>
<comment type="caution">
    <text evidence="8">The sequence shown here is derived from an EMBL/GenBank/DDBJ whole genome shotgun (WGS) entry which is preliminary data.</text>
</comment>
<feature type="transmembrane region" description="Helical" evidence="6">
    <location>
        <begin position="127"/>
        <end position="145"/>
    </location>
</feature>
<keyword evidence="3" id="KW-0597">Phosphoprotein</keyword>
<evidence type="ECO:0000256" key="1">
    <source>
        <dbReference type="ARBA" id="ARBA00000085"/>
    </source>
</evidence>
<dbReference type="Gene3D" id="1.10.287.130">
    <property type="match status" value="1"/>
</dbReference>
<dbReference type="GO" id="GO:0007234">
    <property type="term" value="P:osmosensory signaling via phosphorelay pathway"/>
    <property type="evidence" value="ECO:0007669"/>
    <property type="project" value="TreeGrafter"/>
</dbReference>
<feature type="transmembrane region" description="Helical" evidence="6">
    <location>
        <begin position="261"/>
        <end position="280"/>
    </location>
</feature>
<evidence type="ECO:0000256" key="3">
    <source>
        <dbReference type="ARBA" id="ARBA00022553"/>
    </source>
</evidence>
<evidence type="ECO:0000256" key="5">
    <source>
        <dbReference type="ARBA" id="ARBA00022777"/>
    </source>
</evidence>
<feature type="transmembrane region" description="Helical" evidence="6">
    <location>
        <begin position="231"/>
        <end position="249"/>
    </location>
</feature>
<dbReference type="SUPFAM" id="SSF47384">
    <property type="entry name" value="Homodimeric domain of signal transducing histidine kinase"/>
    <property type="match status" value="1"/>
</dbReference>